<protein>
    <submittedName>
        <fullName evidence="1">Uncharacterized protein</fullName>
    </submittedName>
</protein>
<accession>A0ABN3VX07</accession>
<organism evidence="1 2">
    <name type="scientific">Streptosporangium fragile</name>
    <dbReference type="NCBI Taxonomy" id="46186"/>
    <lineage>
        <taxon>Bacteria</taxon>
        <taxon>Bacillati</taxon>
        <taxon>Actinomycetota</taxon>
        <taxon>Actinomycetes</taxon>
        <taxon>Streptosporangiales</taxon>
        <taxon>Streptosporangiaceae</taxon>
        <taxon>Streptosporangium</taxon>
    </lineage>
</organism>
<dbReference type="Proteomes" id="UP001500831">
    <property type="component" value="Unassembled WGS sequence"/>
</dbReference>
<reference evidence="1 2" key="1">
    <citation type="journal article" date="2019" name="Int. J. Syst. Evol. Microbiol.">
        <title>The Global Catalogue of Microorganisms (GCM) 10K type strain sequencing project: providing services to taxonomists for standard genome sequencing and annotation.</title>
        <authorList>
            <consortium name="The Broad Institute Genomics Platform"/>
            <consortium name="The Broad Institute Genome Sequencing Center for Infectious Disease"/>
            <person name="Wu L."/>
            <person name="Ma J."/>
        </authorList>
    </citation>
    <scope>NUCLEOTIDE SEQUENCE [LARGE SCALE GENOMIC DNA]</scope>
    <source>
        <strain evidence="1 2">JCM 6242</strain>
    </source>
</reference>
<gene>
    <name evidence="1" type="ORF">GCM10010517_21020</name>
</gene>
<keyword evidence="2" id="KW-1185">Reference proteome</keyword>
<dbReference type="RefSeq" id="WP_344970086.1">
    <property type="nucleotide sequence ID" value="NZ_BAAAVI010000012.1"/>
</dbReference>
<dbReference type="EMBL" id="BAAAVI010000012">
    <property type="protein sequence ID" value="GAA2862162.1"/>
    <property type="molecule type" value="Genomic_DNA"/>
</dbReference>
<comment type="caution">
    <text evidence="1">The sequence shown here is derived from an EMBL/GenBank/DDBJ whole genome shotgun (WGS) entry which is preliminary data.</text>
</comment>
<proteinExistence type="predicted"/>
<evidence type="ECO:0000313" key="2">
    <source>
        <dbReference type="Proteomes" id="UP001500831"/>
    </source>
</evidence>
<sequence length="50" mass="5445">MDLYQIPEVLHDIDARPAAVLTAVSLLCLRPLTRHPAHTPARDPHPAPAS</sequence>
<name>A0ABN3VX07_9ACTN</name>
<evidence type="ECO:0000313" key="1">
    <source>
        <dbReference type="EMBL" id="GAA2862162.1"/>
    </source>
</evidence>